<organism evidence="7 8">
    <name type="scientific">Neptunicoccus cionae</name>
    <dbReference type="NCBI Taxonomy" id="2035344"/>
    <lineage>
        <taxon>Bacteria</taxon>
        <taxon>Pseudomonadati</taxon>
        <taxon>Pseudomonadota</taxon>
        <taxon>Alphaproteobacteria</taxon>
        <taxon>Rhodobacterales</taxon>
        <taxon>Paracoccaceae</taxon>
        <taxon>Neptunicoccus</taxon>
    </lineage>
</organism>
<feature type="binding site" evidence="6">
    <location>
        <position position="339"/>
    </location>
    <ligand>
        <name>S-adenosyl-L-methionine</name>
        <dbReference type="ChEBI" id="CHEBI:59789"/>
    </ligand>
</feature>
<dbReference type="EMBL" id="BMKA01000002">
    <property type="protein sequence ID" value="GGA18026.1"/>
    <property type="molecule type" value="Genomic_DNA"/>
</dbReference>
<keyword evidence="4 6" id="KW-0949">S-adenosyl-L-methionine</keyword>
<dbReference type="InterPro" id="IPR012340">
    <property type="entry name" value="NA-bd_OB-fold"/>
</dbReference>
<dbReference type="Gene3D" id="2.40.50.1070">
    <property type="match status" value="1"/>
</dbReference>
<dbReference type="SUPFAM" id="SSF53335">
    <property type="entry name" value="S-adenosyl-L-methionine-dependent methyltransferases"/>
    <property type="match status" value="1"/>
</dbReference>
<accession>A0A916R053</accession>
<dbReference type="PANTHER" id="PTHR11061:SF49">
    <property type="entry name" value="23S RRNA (URACIL(1939)-C(5))-METHYLTRANSFERASE RLMD"/>
    <property type="match status" value="1"/>
</dbReference>
<dbReference type="PANTHER" id="PTHR11061">
    <property type="entry name" value="RNA M5U METHYLTRANSFERASE"/>
    <property type="match status" value="1"/>
</dbReference>
<reference evidence="7" key="1">
    <citation type="journal article" date="2014" name="Int. J. Syst. Evol. Microbiol.">
        <title>Complete genome sequence of Corynebacterium casei LMG S-19264T (=DSM 44701T), isolated from a smear-ripened cheese.</title>
        <authorList>
            <consortium name="US DOE Joint Genome Institute (JGI-PGF)"/>
            <person name="Walter F."/>
            <person name="Albersmeier A."/>
            <person name="Kalinowski J."/>
            <person name="Ruckert C."/>
        </authorList>
    </citation>
    <scope>NUCLEOTIDE SEQUENCE</scope>
    <source>
        <strain evidence="7">CGMCC 1.15880</strain>
    </source>
</reference>
<keyword evidence="2 6" id="KW-0489">Methyltransferase</keyword>
<dbReference type="Gene3D" id="3.40.50.150">
    <property type="entry name" value="Vaccinia Virus protein VP39"/>
    <property type="match status" value="1"/>
</dbReference>
<protein>
    <submittedName>
        <fullName evidence="7">RNA methyltransferase</fullName>
    </submittedName>
</protein>
<evidence type="ECO:0000256" key="6">
    <source>
        <dbReference type="PROSITE-ProRule" id="PRU01024"/>
    </source>
</evidence>
<dbReference type="InterPro" id="IPR010280">
    <property type="entry name" value="U5_MeTrfase_fam"/>
</dbReference>
<feature type="binding site" evidence="6">
    <location>
        <position position="271"/>
    </location>
    <ligand>
        <name>S-adenosyl-L-methionine</name>
        <dbReference type="ChEBI" id="CHEBI:59789"/>
    </ligand>
</feature>
<evidence type="ECO:0000313" key="7">
    <source>
        <dbReference type="EMBL" id="GGA18026.1"/>
    </source>
</evidence>
<keyword evidence="5" id="KW-0411">Iron-sulfur</keyword>
<evidence type="ECO:0000256" key="2">
    <source>
        <dbReference type="ARBA" id="ARBA00022603"/>
    </source>
</evidence>
<proteinExistence type="inferred from homology"/>
<evidence type="ECO:0000256" key="5">
    <source>
        <dbReference type="ARBA" id="ARBA00023014"/>
    </source>
</evidence>
<feature type="binding site" evidence="6">
    <location>
        <position position="244"/>
    </location>
    <ligand>
        <name>S-adenosyl-L-methionine</name>
        <dbReference type="ChEBI" id="CHEBI:59789"/>
    </ligand>
</feature>
<reference evidence="7" key="2">
    <citation type="submission" date="2020-09" db="EMBL/GenBank/DDBJ databases">
        <authorList>
            <person name="Sun Q."/>
            <person name="Zhou Y."/>
        </authorList>
    </citation>
    <scope>NUCLEOTIDE SEQUENCE</scope>
    <source>
        <strain evidence="7">CGMCC 1.15880</strain>
    </source>
</reference>
<dbReference type="GO" id="GO:0070475">
    <property type="term" value="P:rRNA base methylation"/>
    <property type="evidence" value="ECO:0007669"/>
    <property type="project" value="TreeGrafter"/>
</dbReference>
<dbReference type="RefSeq" id="WP_188673705.1">
    <property type="nucleotide sequence ID" value="NZ_BMKA01000002.1"/>
</dbReference>
<feature type="active site" description="Nucleophile" evidence="6">
    <location>
        <position position="365"/>
    </location>
</feature>
<keyword evidence="8" id="KW-1185">Reference proteome</keyword>
<dbReference type="GO" id="GO:0051539">
    <property type="term" value="F:4 iron, 4 sulfur cluster binding"/>
    <property type="evidence" value="ECO:0007669"/>
    <property type="project" value="UniProtKB-KW"/>
</dbReference>
<keyword evidence="3 6" id="KW-0808">Transferase</keyword>
<keyword evidence="1" id="KW-0004">4Fe-4S</keyword>
<dbReference type="Proteomes" id="UP000628017">
    <property type="component" value="Unassembled WGS sequence"/>
</dbReference>
<dbReference type="CDD" id="cd02440">
    <property type="entry name" value="AdoMet_MTases"/>
    <property type="match status" value="1"/>
</dbReference>
<comment type="similarity">
    <text evidence="6">Belongs to the class I-like SAM-binding methyltransferase superfamily. RNA M5U methyltransferase family.</text>
</comment>
<evidence type="ECO:0000313" key="8">
    <source>
        <dbReference type="Proteomes" id="UP000628017"/>
    </source>
</evidence>
<comment type="caution">
    <text evidence="7">The sequence shown here is derived from an EMBL/GenBank/DDBJ whole genome shotgun (WGS) entry which is preliminary data.</text>
</comment>
<evidence type="ECO:0000256" key="4">
    <source>
        <dbReference type="ARBA" id="ARBA00022691"/>
    </source>
</evidence>
<dbReference type="PROSITE" id="PS51687">
    <property type="entry name" value="SAM_MT_RNA_M5U"/>
    <property type="match status" value="1"/>
</dbReference>
<feature type="binding site" evidence="6">
    <location>
        <position position="291"/>
    </location>
    <ligand>
        <name>S-adenosyl-L-methionine</name>
        <dbReference type="ChEBI" id="CHEBI:59789"/>
    </ligand>
</feature>
<dbReference type="SUPFAM" id="SSF50249">
    <property type="entry name" value="Nucleic acid-binding proteins"/>
    <property type="match status" value="1"/>
</dbReference>
<gene>
    <name evidence="7" type="primary">TrmA</name>
    <name evidence="7" type="ORF">GCM10011498_18330</name>
</gene>
<sequence>MTELTIETLGSQGDGVGTLDGTEIFAAYTAPGETVSGELVGDRLENVRILDPAPIRVKAPCRHFKTCGGCATQHIRGDFLADWKRGIVDTALKRQGIEATFRETVTSPPNSRRRAVFTGKRTKSGAMLGFHARSSDQLVAIETCTLLDPEILNGFNGLKSLVQLAATRKGSVRLSVSTSLGGLDVDLTEAKPMDTGIMQDVVKIAHDSGFARVFWNGEIVLERQPAQQEFGGAFVTPPNGAFLQATAHGEAALWDSISEIVGKSKSVLDLFAGCGTFSLPLARTAEVVAIESSQPMLDAMDRGWRQAIGLKKLRTVQRDLFRNPLLSDEFKAYDAVVMDPPRAGAKEQTRHIADSGVTKIAFVSCNPATFARDARTLLDGGFSLEWVQVVDQFLWSGHCELVAHFSRR</sequence>
<keyword evidence="1" id="KW-0479">Metal-binding</keyword>
<dbReference type="InterPro" id="IPR029063">
    <property type="entry name" value="SAM-dependent_MTases_sf"/>
</dbReference>
<dbReference type="Pfam" id="PF05958">
    <property type="entry name" value="tRNA_U5-meth_tr"/>
    <property type="match status" value="1"/>
</dbReference>
<name>A0A916R053_9RHOB</name>
<evidence type="ECO:0000256" key="3">
    <source>
        <dbReference type="ARBA" id="ARBA00022679"/>
    </source>
</evidence>
<dbReference type="AlphaFoldDB" id="A0A916R053"/>
<dbReference type="Gene3D" id="2.40.50.140">
    <property type="entry name" value="Nucleic acid-binding proteins"/>
    <property type="match status" value="1"/>
</dbReference>
<keyword evidence="1" id="KW-0408">Iron</keyword>
<dbReference type="GO" id="GO:0070041">
    <property type="term" value="F:rRNA (uridine-C5-)-methyltransferase activity"/>
    <property type="evidence" value="ECO:0007669"/>
    <property type="project" value="TreeGrafter"/>
</dbReference>
<evidence type="ECO:0000256" key="1">
    <source>
        <dbReference type="ARBA" id="ARBA00022485"/>
    </source>
</evidence>